<dbReference type="SMART" id="SM00028">
    <property type="entry name" value="TPR"/>
    <property type="match status" value="4"/>
</dbReference>
<sequence>MALPMLVGGTECGPSNPLQGLSKHFDNNRGLQQDYFGAGRAGSSQETFRSHTGSVPFDQDAVQFFAAKAPPSQFSGNAAYDLGALRETLPNATVQEFKRPTIANWAADFLTQQPLQTTHSAQSSNTQASALPAQSSSMLLGTRMSNMPEHPLAEVLPLNNGMVSWGPRMQTNLPINVPQLAATPRLTPPDPQTAWTQHFDAQQIDSRPIAGPSNVQNESQQSGSEQDELARTAGLLLETVKTEQNPKFRNSTFMNLMTQLRDQKVIVKGNEMVENDGTVAVNQEIRQDVKGKGRASDFLTIPQGGYVSTSGRSAPGNMATMVGKSSSGEETVIQEDPNDAYFRQENEDYIQYWNGMDPRQAQRRVAKPDLTWDRLQTDWDDFEASIKEITPVVSYQFQKNNPYLRGDSSRTRHHFMHSDERLETVLELEAAVQRNMSDASAWFELGIKQQEHEREAQALRALIRATELDPSYLPGWLALAVSYTNDSRKTEAYEAIYEWVLRNDNHRDIFQSHLSRNSESDNATIQEKFDRLIECLITMAQQSAVGQIDADIQIALAVLFNSNEEYGKAQDCFKAALSVRPDDWQLYNRVGATMANSGKPGEALEYYYRALDLNPAYVRARYNLGISCINLKRYSEGAQHILDALSLQDAEGVHDVNGYNDARGGITSSALWESLKTTCLHMQRVDLATLCDKKDLEAFRFNFQLR</sequence>
<feature type="repeat" description="TPR" evidence="8">
    <location>
        <begin position="584"/>
        <end position="617"/>
    </location>
</feature>
<evidence type="ECO:0000256" key="4">
    <source>
        <dbReference type="ARBA" id="ARBA00022490"/>
    </source>
</evidence>
<protein>
    <recommendedName>
        <fullName evidence="12">TPR-like protein</fullName>
    </recommendedName>
</protein>
<dbReference type="PANTHER" id="PTHR10130:SF0">
    <property type="entry name" value="GH08708P"/>
    <property type="match status" value="1"/>
</dbReference>
<evidence type="ECO:0000256" key="6">
    <source>
        <dbReference type="ARBA" id="ARBA00022803"/>
    </source>
</evidence>
<evidence type="ECO:0000256" key="5">
    <source>
        <dbReference type="ARBA" id="ARBA00022737"/>
    </source>
</evidence>
<evidence type="ECO:0000256" key="1">
    <source>
        <dbReference type="ARBA" id="ARBA00004275"/>
    </source>
</evidence>
<feature type="repeat" description="TPR" evidence="8">
    <location>
        <begin position="550"/>
        <end position="583"/>
    </location>
</feature>
<comment type="caution">
    <text evidence="10">The sequence shown here is derived from an EMBL/GenBank/DDBJ whole genome shotgun (WGS) entry which is preliminary data.</text>
</comment>
<dbReference type="PROSITE" id="PS50005">
    <property type="entry name" value="TPR"/>
    <property type="match status" value="3"/>
</dbReference>
<organism evidence="10 11">
    <name type="scientific">Lentinula raphanica</name>
    <dbReference type="NCBI Taxonomy" id="153919"/>
    <lineage>
        <taxon>Eukaryota</taxon>
        <taxon>Fungi</taxon>
        <taxon>Dikarya</taxon>
        <taxon>Basidiomycota</taxon>
        <taxon>Agaricomycotina</taxon>
        <taxon>Agaricomycetes</taxon>
        <taxon>Agaricomycetidae</taxon>
        <taxon>Agaricales</taxon>
        <taxon>Marasmiineae</taxon>
        <taxon>Omphalotaceae</taxon>
        <taxon>Lentinula</taxon>
    </lineage>
</organism>
<dbReference type="GO" id="GO:0005778">
    <property type="term" value="C:peroxisomal membrane"/>
    <property type="evidence" value="ECO:0007669"/>
    <property type="project" value="TreeGrafter"/>
</dbReference>
<dbReference type="InterPro" id="IPR019734">
    <property type="entry name" value="TPR_rpt"/>
</dbReference>
<evidence type="ECO:0008006" key="12">
    <source>
        <dbReference type="Google" id="ProtNLM"/>
    </source>
</evidence>
<gene>
    <name evidence="10" type="ORF">F5878DRAFT_613638</name>
</gene>
<evidence type="ECO:0000256" key="9">
    <source>
        <dbReference type="SAM" id="MobiDB-lite"/>
    </source>
</evidence>
<dbReference type="GO" id="GO:0005829">
    <property type="term" value="C:cytosol"/>
    <property type="evidence" value="ECO:0007669"/>
    <property type="project" value="TreeGrafter"/>
</dbReference>
<dbReference type="AlphaFoldDB" id="A0AA38PCA7"/>
<dbReference type="EMBL" id="MU806086">
    <property type="protein sequence ID" value="KAJ3840274.1"/>
    <property type="molecule type" value="Genomic_DNA"/>
</dbReference>
<name>A0AA38PCA7_9AGAR</name>
<dbReference type="InterPro" id="IPR011990">
    <property type="entry name" value="TPR-like_helical_dom_sf"/>
</dbReference>
<proteinExistence type="inferred from homology"/>
<keyword evidence="7" id="KW-0576">Peroxisome</keyword>
<dbReference type="Pfam" id="PF14559">
    <property type="entry name" value="TPR_19"/>
    <property type="match status" value="1"/>
</dbReference>
<keyword evidence="4" id="KW-0963">Cytoplasm</keyword>
<dbReference type="Proteomes" id="UP001163846">
    <property type="component" value="Unassembled WGS sequence"/>
</dbReference>
<dbReference type="Gene3D" id="1.25.40.10">
    <property type="entry name" value="Tetratricopeptide repeat domain"/>
    <property type="match status" value="1"/>
</dbReference>
<comment type="subcellular location">
    <subcellularLocation>
        <location evidence="2">Cytoplasm</location>
    </subcellularLocation>
    <subcellularLocation>
        <location evidence="1">Peroxisome</location>
    </subcellularLocation>
</comment>
<comment type="similarity">
    <text evidence="3">Belongs to the peroxisomal targeting signal receptor family.</text>
</comment>
<feature type="repeat" description="TPR" evidence="8">
    <location>
        <begin position="439"/>
        <end position="472"/>
    </location>
</feature>
<evidence type="ECO:0000256" key="2">
    <source>
        <dbReference type="ARBA" id="ARBA00004496"/>
    </source>
</evidence>
<evidence type="ECO:0000256" key="7">
    <source>
        <dbReference type="ARBA" id="ARBA00023140"/>
    </source>
</evidence>
<keyword evidence="5" id="KW-0677">Repeat</keyword>
<keyword evidence="11" id="KW-1185">Reference proteome</keyword>
<dbReference type="SUPFAM" id="SSF48452">
    <property type="entry name" value="TPR-like"/>
    <property type="match status" value="1"/>
</dbReference>
<feature type="compositionally biased region" description="Polar residues" evidence="9">
    <location>
        <begin position="213"/>
        <end position="224"/>
    </location>
</feature>
<reference evidence="10" key="1">
    <citation type="submission" date="2022-08" db="EMBL/GenBank/DDBJ databases">
        <authorList>
            <consortium name="DOE Joint Genome Institute"/>
            <person name="Min B."/>
            <person name="Riley R."/>
            <person name="Sierra-Patev S."/>
            <person name="Naranjo-Ortiz M."/>
            <person name="Looney B."/>
            <person name="Konkel Z."/>
            <person name="Slot J.C."/>
            <person name="Sakamoto Y."/>
            <person name="Steenwyk J.L."/>
            <person name="Rokas A."/>
            <person name="Carro J."/>
            <person name="Camarero S."/>
            <person name="Ferreira P."/>
            <person name="Molpeceres G."/>
            <person name="Ruiz-Duenas F.J."/>
            <person name="Serrano A."/>
            <person name="Henrissat B."/>
            <person name="Drula E."/>
            <person name="Hughes K.W."/>
            <person name="Mata J.L."/>
            <person name="Ishikawa N.K."/>
            <person name="Vargas-Isla R."/>
            <person name="Ushijima S."/>
            <person name="Smith C.A."/>
            <person name="Ahrendt S."/>
            <person name="Andreopoulos W."/>
            <person name="He G."/>
            <person name="Labutti K."/>
            <person name="Lipzen A."/>
            <person name="Ng V."/>
            <person name="Sandor L."/>
            <person name="Barry K."/>
            <person name="Martinez A.T."/>
            <person name="Xiao Y."/>
            <person name="Gibbons J.G."/>
            <person name="Terashima K."/>
            <person name="Hibbett D.S."/>
            <person name="Grigoriev I.V."/>
        </authorList>
    </citation>
    <scope>NUCLEOTIDE SEQUENCE</scope>
    <source>
        <strain evidence="10">TFB9207</strain>
    </source>
</reference>
<feature type="region of interest" description="Disordered" evidence="9">
    <location>
        <begin position="207"/>
        <end position="228"/>
    </location>
</feature>
<dbReference type="Gene3D" id="6.10.280.230">
    <property type="match status" value="1"/>
</dbReference>
<evidence type="ECO:0000313" key="11">
    <source>
        <dbReference type="Proteomes" id="UP001163846"/>
    </source>
</evidence>
<feature type="region of interest" description="Disordered" evidence="9">
    <location>
        <begin position="1"/>
        <end position="23"/>
    </location>
</feature>
<dbReference type="GO" id="GO:0005052">
    <property type="term" value="F:peroxisome matrix targeting signal-1 binding"/>
    <property type="evidence" value="ECO:0007669"/>
    <property type="project" value="TreeGrafter"/>
</dbReference>
<keyword evidence="6 8" id="KW-0802">TPR repeat</keyword>
<dbReference type="PANTHER" id="PTHR10130">
    <property type="entry name" value="PEROXISOMAL TARGETING SIGNAL 1 RECEPTOR PEX5"/>
    <property type="match status" value="1"/>
</dbReference>
<evidence type="ECO:0000313" key="10">
    <source>
        <dbReference type="EMBL" id="KAJ3840274.1"/>
    </source>
</evidence>
<dbReference type="InterPro" id="IPR024111">
    <property type="entry name" value="PEX5/PEX5L"/>
</dbReference>
<evidence type="ECO:0000256" key="3">
    <source>
        <dbReference type="ARBA" id="ARBA00005348"/>
    </source>
</evidence>
<dbReference type="GO" id="GO:0016560">
    <property type="term" value="P:protein import into peroxisome matrix, docking"/>
    <property type="evidence" value="ECO:0007669"/>
    <property type="project" value="TreeGrafter"/>
</dbReference>
<accession>A0AA38PCA7</accession>
<evidence type="ECO:0000256" key="8">
    <source>
        <dbReference type="PROSITE-ProRule" id="PRU00339"/>
    </source>
</evidence>